<name>A0ABP7P632_9SPHI</name>
<dbReference type="Proteomes" id="UP001500742">
    <property type="component" value="Unassembled WGS sequence"/>
</dbReference>
<organism evidence="2 3">
    <name type="scientific">Mucilaginibacter dorajii</name>
    <dbReference type="NCBI Taxonomy" id="692994"/>
    <lineage>
        <taxon>Bacteria</taxon>
        <taxon>Pseudomonadati</taxon>
        <taxon>Bacteroidota</taxon>
        <taxon>Sphingobacteriia</taxon>
        <taxon>Sphingobacteriales</taxon>
        <taxon>Sphingobacteriaceae</taxon>
        <taxon>Mucilaginibacter</taxon>
    </lineage>
</organism>
<accession>A0ABP7P632</accession>
<keyword evidence="1" id="KW-1133">Transmembrane helix</keyword>
<feature type="transmembrane region" description="Helical" evidence="1">
    <location>
        <begin position="6"/>
        <end position="24"/>
    </location>
</feature>
<reference evidence="3" key="1">
    <citation type="journal article" date="2019" name="Int. J. Syst. Evol. Microbiol.">
        <title>The Global Catalogue of Microorganisms (GCM) 10K type strain sequencing project: providing services to taxonomists for standard genome sequencing and annotation.</title>
        <authorList>
            <consortium name="The Broad Institute Genomics Platform"/>
            <consortium name="The Broad Institute Genome Sequencing Center for Infectious Disease"/>
            <person name="Wu L."/>
            <person name="Ma J."/>
        </authorList>
    </citation>
    <scope>NUCLEOTIDE SEQUENCE [LARGE SCALE GENOMIC DNA]</scope>
    <source>
        <strain evidence="3">JCM 16601</strain>
    </source>
</reference>
<proteinExistence type="predicted"/>
<keyword evidence="1" id="KW-0812">Transmembrane</keyword>
<keyword evidence="1" id="KW-0472">Membrane</keyword>
<sequence length="105" mass="11652">MFYLLVIAAIVFFIAHVSLLVASFTGSTFATSRYFYSHLTLWLTGLTIFVATILFSGTGQSQFLDYFDSILKKVMILVVTAALSLAAHSIVTYLVLPSIRKDKSF</sequence>
<dbReference type="EMBL" id="BAAAZC010000004">
    <property type="protein sequence ID" value="GAA3960370.1"/>
    <property type="molecule type" value="Genomic_DNA"/>
</dbReference>
<evidence type="ECO:0000256" key="1">
    <source>
        <dbReference type="SAM" id="Phobius"/>
    </source>
</evidence>
<keyword evidence="3" id="KW-1185">Reference proteome</keyword>
<evidence type="ECO:0000313" key="2">
    <source>
        <dbReference type="EMBL" id="GAA3960370.1"/>
    </source>
</evidence>
<feature type="transmembrane region" description="Helical" evidence="1">
    <location>
        <begin position="36"/>
        <end position="55"/>
    </location>
</feature>
<evidence type="ECO:0000313" key="3">
    <source>
        <dbReference type="Proteomes" id="UP001500742"/>
    </source>
</evidence>
<comment type="caution">
    <text evidence="2">The sequence shown here is derived from an EMBL/GenBank/DDBJ whole genome shotgun (WGS) entry which is preliminary data.</text>
</comment>
<protein>
    <submittedName>
        <fullName evidence="2">Uncharacterized protein</fullName>
    </submittedName>
</protein>
<gene>
    <name evidence="2" type="ORF">GCM10022210_05090</name>
</gene>
<feature type="transmembrane region" description="Helical" evidence="1">
    <location>
        <begin position="75"/>
        <end position="96"/>
    </location>
</feature>
<dbReference type="RefSeq" id="WP_259090894.1">
    <property type="nucleotide sequence ID" value="NZ_BAAAZC010000004.1"/>
</dbReference>